<evidence type="ECO:0000313" key="2">
    <source>
        <dbReference type="EMBL" id="RBO95317.1"/>
    </source>
</evidence>
<dbReference type="OrthoDB" id="948250at2"/>
<keyword evidence="2" id="KW-0808">Transferase</keyword>
<name>A0A366DZ51_9BACI</name>
<accession>A0A366DZ51</accession>
<protein>
    <submittedName>
        <fullName evidence="2">RimJ/RimL family protein N-acetyltransferase</fullName>
    </submittedName>
</protein>
<keyword evidence="3" id="KW-1185">Reference proteome</keyword>
<dbReference type="GO" id="GO:0016747">
    <property type="term" value="F:acyltransferase activity, transferring groups other than amino-acyl groups"/>
    <property type="evidence" value="ECO:0007669"/>
    <property type="project" value="InterPro"/>
</dbReference>
<organism evidence="2 3">
    <name type="scientific">Paraliobacillus ryukyuensis</name>
    <dbReference type="NCBI Taxonomy" id="200904"/>
    <lineage>
        <taxon>Bacteria</taxon>
        <taxon>Bacillati</taxon>
        <taxon>Bacillota</taxon>
        <taxon>Bacilli</taxon>
        <taxon>Bacillales</taxon>
        <taxon>Bacillaceae</taxon>
        <taxon>Paraliobacillus</taxon>
    </lineage>
</organism>
<dbReference type="PANTHER" id="PTHR43072">
    <property type="entry name" value="N-ACETYLTRANSFERASE"/>
    <property type="match status" value="1"/>
</dbReference>
<proteinExistence type="predicted"/>
<dbReference type="SUPFAM" id="SSF55729">
    <property type="entry name" value="Acyl-CoA N-acyltransferases (Nat)"/>
    <property type="match status" value="1"/>
</dbReference>
<dbReference type="PROSITE" id="PS51186">
    <property type="entry name" value="GNAT"/>
    <property type="match status" value="1"/>
</dbReference>
<dbReference type="STRING" id="200904.GCA_900168775_02801"/>
<sequence>MLINAYKYHVQGTEISIRSAVEADAKSLAKVRVEIDGETEYLDREAGEDYIDEQGFRQLIKDDQVKLNHLFLVAEISGTIVGFSRCDGNSLKRTAHKVSFGVCVLQAFWGLGIGQQLLEQSVQWADANGIMKMVLQVLEVNRKALNIYQKYGFKVEGILERDKYLADGKYYNTLVMARFREPHSCNSGR</sequence>
<dbReference type="Gene3D" id="3.40.630.30">
    <property type="match status" value="1"/>
</dbReference>
<dbReference type="InterPro" id="IPR016181">
    <property type="entry name" value="Acyl_CoA_acyltransferase"/>
</dbReference>
<dbReference type="RefSeq" id="WP_113869296.1">
    <property type="nucleotide sequence ID" value="NZ_BAABQN010000012.1"/>
</dbReference>
<dbReference type="CDD" id="cd04301">
    <property type="entry name" value="NAT_SF"/>
    <property type="match status" value="1"/>
</dbReference>
<gene>
    <name evidence="2" type="ORF">DES48_10825</name>
</gene>
<comment type="caution">
    <text evidence="2">The sequence shown here is derived from an EMBL/GenBank/DDBJ whole genome shotgun (WGS) entry which is preliminary data.</text>
</comment>
<dbReference type="AlphaFoldDB" id="A0A366DZ51"/>
<dbReference type="PANTHER" id="PTHR43072:SF52">
    <property type="entry name" value="GCN5-RELATED N-ACETYLTRANSFERASE"/>
    <property type="match status" value="1"/>
</dbReference>
<evidence type="ECO:0000313" key="3">
    <source>
        <dbReference type="Proteomes" id="UP000252254"/>
    </source>
</evidence>
<dbReference type="EMBL" id="QNRI01000008">
    <property type="protein sequence ID" value="RBO95317.1"/>
    <property type="molecule type" value="Genomic_DNA"/>
</dbReference>
<feature type="domain" description="N-acetyltransferase" evidence="1">
    <location>
        <begin position="15"/>
        <end position="181"/>
    </location>
</feature>
<dbReference type="Proteomes" id="UP000252254">
    <property type="component" value="Unassembled WGS sequence"/>
</dbReference>
<dbReference type="Pfam" id="PF00583">
    <property type="entry name" value="Acetyltransf_1"/>
    <property type="match status" value="1"/>
</dbReference>
<evidence type="ECO:0000259" key="1">
    <source>
        <dbReference type="PROSITE" id="PS51186"/>
    </source>
</evidence>
<reference evidence="2 3" key="1">
    <citation type="submission" date="2018-06" db="EMBL/GenBank/DDBJ databases">
        <title>Genomic Encyclopedia of Type Strains, Phase IV (KMG-IV): sequencing the most valuable type-strain genomes for metagenomic binning, comparative biology and taxonomic classification.</title>
        <authorList>
            <person name="Goeker M."/>
        </authorList>
    </citation>
    <scope>NUCLEOTIDE SEQUENCE [LARGE SCALE GENOMIC DNA]</scope>
    <source>
        <strain evidence="2 3">DSM 15140</strain>
    </source>
</reference>
<dbReference type="InterPro" id="IPR000182">
    <property type="entry name" value="GNAT_dom"/>
</dbReference>